<comment type="caution">
    <text evidence="3">The sequence shown here is derived from an EMBL/GenBank/DDBJ whole genome shotgun (WGS) entry which is preliminary data.</text>
</comment>
<dbReference type="PANTHER" id="PTHR43476:SF3">
    <property type="entry name" value="FAD-BINDING MONOOXYGENASE"/>
    <property type="match status" value="1"/>
</dbReference>
<name>A0ABT7F2K8_9RHOB</name>
<dbReference type="InterPro" id="IPR050631">
    <property type="entry name" value="PheA/TfdB_FAD_monoxygenase"/>
</dbReference>
<accession>A0ABT7F2K8</accession>
<proteinExistence type="predicted"/>
<dbReference type="Proteomes" id="UP001243757">
    <property type="component" value="Unassembled WGS sequence"/>
</dbReference>
<sequence length="526" mass="56712">MASYPQDIPVVIVGAGPTGLTTALLLARYGVRSIVLEKNAAPMDIPRAIVLDDEGARSFQTFGADARFLTETVLGDGASYIDDDGGLIARVGTGPEIYGFAKRHFINQPEMETALRGLMADQPLCDIRFGSEVTDTIETGDGITVRLTGADDRPQEIAAQFVVAADGGRSPIRERLGLQMDGSTYSQDWIVIDTMNDPDQTNYSHFYCSNKRPHVSVPAPKGGRRYEFMLLPGETHDHVLDDGFVEALVEPFRPLAPADIIRKTIYTFHARIASKWRVGRILLAGDAAHLTPPFAGQGMNAGLRDATNLAWKLAAVVQGGADAAILDSYEDERRDPAWAMIQLAVIMGDIVMPIDPAQVAFRAQLMEALKPFPGVQDYLLQMKFKPRPRYADGLFLGLDDTPFEGALIGEMIPQPDVTAAGATVKLDSLLGPGFALIAQDAAGAEALAACDIADFAGLPLAKVYLPYGAVSEAMAAAMPADDRVRLLRTHRDQILLIRPDRYCAAAFEPAGLRAGLAAYADRLQTG</sequence>
<dbReference type="Pfam" id="PF01494">
    <property type="entry name" value="FAD_binding_3"/>
    <property type="match status" value="1"/>
</dbReference>
<evidence type="ECO:0000313" key="3">
    <source>
        <dbReference type="EMBL" id="MDK3018822.1"/>
    </source>
</evidence>
<feature type="domain" description="FAD-binding" evidence="2">
    <location>
        <begin position="8"/>
        <end position="343"/>
    </location>
</feature>
<dbReference type="Gene3D" id="3.40.30.120">
    <property type="match status" value="1"/>
</dbReference>
<dbReference type="Gene3D" id="3.50.50.60">
    <property type="entry name" value="FAD/NAD(P)-binding domain"/>
    <property type="match status" value="1"/>
</dbReference>
<reference evidence="3 4" key="1">
    <citation type="submission" date="2023-05" db="EMBL/GenBank/DDBJ databases">
        <title>Pseudodonghicola sp. nov.</title>
        <authorList>
            <person name="Huang J."/>
        </authorList>
    </citation>
    <scope>NUCLEOTIDE SEQUENCE [LARGE SCALE GENOMIC DNA]</scope>
    <source>
        <strain evidence="3 4">IC7</strain>
    </source>
</reference>
<evidence type="ECO:0000259" key="2">
    <source>
        <dbReference type="Pfam" id="PF01494"/>
    </source>
</evidence>
<dbReference type="SUPFAM" id="SSF51905">
    <property type="entry name" value="FAD/NAD(P)-binding domain"/>
    <property type="match status" value="1"/>
</dbReference>
<organism evidence="3 4">
    <name type="scientific">Pseudodonghicola flavimaris</name>
    <dbReference type="NCBI Taxonomy" id="3050036"/>
    <lineage>
        <taxon>Bacteria</taxon>
        <taxon>Pseudomonadati</taxon>
        <taxon>Pseudomonadota</taxon>
        <taxon>Alphaproteobacteria</taxon>
        <taxon>Rhodobacterales</taxon>
        <taxon>Paracoccaceae</taxon>
        <taxon>Pseudodonghicola</taxon>
    </lineage>
</organism>
<dbReference type="NCBIfam" id="NF004829">
    <property type="entry name" value="PRK06183.1-3"/>
    <property type="match status" value="1"/>
</dbReference>
<dbReference type="Gene3D" id="3.30.70.2450">
    <property type="match status" value="1"/>
</dbReference>
<dbReference type="RefSeq" id="WP_284481628.1">
    <property type="nucleotide sequence ID" value="NZ_JASNJD010000010.1"/>
</dbReference>
<gene>
    <name evidence="3" type="ORF">QO033_14150</name>
</gene>
<dbReference type="InterPro" id="IPR036188">
    <property type="entry name" value="FAD/NAD-bd_sf"/>
</dbReference>
<protein>
    <submittedName>
        <fullName evidence="3">Bifunctional 3-(3-hydroxy-phenyl)propionate/3-hydroxycinnamic acid hydroxylase</fullName>
    </submittedName>
</protein>
<keyword evidence="1" id="KW-0560">Oxidoreductase</keyword>
<dbReference type="PRINTS" id="PR00420">
    <property type="entry name" value="RNGMNOXGNASE"/>
</dbReference>
<evidence type="ECO:0000256" key="1">
    <source>
        <dbReference type="ARBA" id="ARBA00023002"/>
    </source>
</evidence>
<keyword evidence="4" id="KW-1185">Reference proteome</keyword>
<evidence type="ECO:0000313" key="4">
    <source>
        <dbReference type="Proteomes" id="UP001243757"/>
    </source>
</evidence>
<dbReference type="EMBL" id="JASNJD010000010">
    <property type="protein sequence ID" value="MDK3018822.1"/>
    <property type="molecule type" value="Genomic_DNA"/>
</dbReference>
<dbReference type="InterPro" id="IPR002938">
    <property type="entry name" value="FAD-bd"/>
</dbReference>
<dbReference type="PANTHER" id="PTHR43476">
    <property type="entry name" value="3-(3-HYDROXY-PHENYL)PROPIONATE/3-HYDROXYCINNAMIC ACID HYDROXYLASE"/>
    <property type="match status" value="1"/>
</dbReference>